<proteinExistence type="predicted"/>
<protein>
    <recommendedName>
        <fullName evidence="4">PH (Pleckstrin Homology) domain-containing protein</fullName>
    </recommendedName>
</protein>
<dbReference type="EMBL" id="BAAAUV010000019">
    <property type="protein sequence ID" value="GAA3229678.1"/>
    <property type="molecule type" value="Genomic_DNA"/>
</dbReference>
<dbReference type="RefSeq" id="WP_344835001.1">
    <property type="nucleotide sequence ID" value="NZ_BAAAUV010000019.1"/>
</dbReference>
<gene>
    <name evidence="2" type="ORF">GCM10010468_59710</name>
</gene>
<reference evidence="3" key="1">
    <citation type="journal article" date="2019" name="Int. J. Syst. Evol. Microbiol.">
        <title>The Global Catalogue of Microorganisms (GCM) 10K type strain sequencing project: providing services to taxonomists for standard genome sequencing and annotation.</title>
        <authorList>
            <consortium name="The Broad Institute Genomics Platform"/>
            <consortium name="The Broad Institute Genome Sequencing Center for Infectious Disease"/>
            <person name="Wu L."/>
            <person name="Ma J."/>
        </authorList>
    </citation>
    <scope>NUCLEOTIDE SEQUENCE [LARGE SCALE GENOMIC DNA]</scope>
    <source>
        <strain evidence="3">JCM 9377</strain>
    </source>
</reference>
<keyword evidence="1" id="KW-0812">Transmembrane</keyword>
<evidence type="ECO:0000256" key="1">
    <source>
        <dbReference type="SAM" id="Phobius"/>
    </source>
</evidence>
<comment type="caution">
    <text evidence="2">The sequence shown here is derived from an EMBL/GenBank/DDBJ whole genome shotgun (WGS) entry which is preliminary data.</text>
</comment>
<keyword evidence="3" id="KW-1185">Reference proteome</keyword>
<organism evidence="2 3">
    <name type="scientific">Actinocorallia longicatena</name>
    <dbReference type="NCBI Taxonomy" id="111803"/>
    <lineage>
        <taxon>Bacteria</taxon>
        <taxon>Bacillati</taxon>
        <taxon>Actinomycetota</taxon>
        <taxon>Actinomycetes</taxon>
        <taxon>Streptosporangiales</taxon>
        <taxon>Thermomonosporaceae</taxon>
        <taxon>Actinocorallia</taxon>
    </lineage>
</organism>
<feature type="transmembrane region" description="Helical" evidence="1">
    <location>
        <begin position="39"/>
        <end position="60"/>
    </location>
</feature>
<keyword evidence="1" id="KW-0472">Membrane</keyword>
<evidence type="ECO:0000313" key="2">
    <source>
        <dbReference type="EMBL" id="GAA3229678.1"/>
    </source>
</evidence>
<evidence type="ECO:0000313" key="3">
    <source>
        <dbReference type="Proteomes" id="UP001501237"/>
    </source>
</evidence>
<accession>A0ABP6QGU4</accession>
<sequence>MSGRYGRGRLLLLAALPLVLTVVMVVVLAAEDAGFSGFLLLVLVALWGPVVFLLVAPPVIRVENERLFVRNGFGRAIRCPWADVSGIEIRLRAVRTAPDPVGWLIVSYRGRGFTTDVELSCFPGTAQEIAAELGPELPSSIPFTAPEP</sequence>
<keyword evidence="1" id="KW-1133">Transmembrane helix</keyword>
<dbReference type="Proteomes" id="UP001501237">
    <property type="component" value="Unassembled WGS sequence"/>
</dbReference>
<evidence type="ECO:0008006" key="4">
    <source>
        <dbReference type="Google" id="ProtNLM"/>
    </source>
</evidence>
<name>A0ABP6QGU4_9ACTN</name>